<keyword evidence="4" id="KW-1185">Reference proteome</keyword>
<dbReference type="GO" id="GO:0006281">
    <property type="term" value="P:DNA repair"/>
    <property type="evidence" value="ECO:0007669"/>
    <property type="project" value="InterPro"/>
</dbReference>
<dbReference type="SUPFAM" id="SSF56672">
    <property type="entry name" value="DNA/RNA polymerases"/>
    <property type="match status" value="1"/>
</dbReference>
<protein>
    <submittedName>
        <fullName evidence="3">ImpB/mucB/samB family protein</fullName>
    </submittedName>
</protein>
<dbReference type="InterPro" id="IPR043502">
    <property type="entry name" value="DNA/RNA_pol_sf"/>
</dbReference>
<evidence type="ECO:0000256" key="1">
    <source>
        <dbReference type="ARBA" id="ARBA00010945"/>
    </source>
</evidence>
<accession>A0A1I4INW4</accession>
<name>A0A1I4INW4_9BACI</name>
<dbReference type="InterPro" id="IPR043128">
    <property type="entry name" value="Rev_trsase/Diguanyl_cyclase"/>
</dbReference>
<organism evidence="3 4">
    <name type="scientific">Salibacterium qingdaonense</name>
    <dbReference type="NCBI Taxonomy" id="266892"/>
    <lineage>
        <taxon>Bacteria</taxon>
        <taxon>Bacillati</taxon>
        <taxon>Bacillota</taxon>
        <taxon>Bacilli</taxon>
        <taxon>Bacillales</taxon>
        <taxon>Bacillaceae</taxon>
    </lineage>
</organism>
<dbReference type="OrthoDB" id="9808813at2"/>
<evidence type="ECO:0000259" key="2">
    <source>
        <dbReference type="PROSITE" id="PS50173"/>
    </source>
</evidence>
<dbReference type="InterPro" id="IPR001126">
    <property type="entry name" value="UmuC"/>
</dbReference>
<evidence type="ECO:0000313" key="4">
    <source>
        <dbReference type="Proteomes" id="UP000199668"/>
    </source>
</evidence>
<dbReference type="AlphaFoldDB" id="A0A1I4INW4"/>
<feature type="domain" description="UmuC" evidence="2">
    <location>
        <begin position="5"/>
        <end position="105"/>
    </location>
</feature>
<dbReference type="PANTHER" id="PTHR11076">
    <property type="entry name" value="DNA REPAIR POLYMERASE UMUC / TRANSFERASE FAMILY MEMBER"/>
    <property type="match status" value="1"/>
</dbReference>
<dbReference type="Proteomes" id="UP000199668">
    <property type="component" value="Unassembled WGS sequence"/>
</dbReference>
<dbReference type="GO" id="GO:0042276">
    <property type="term" value="P:error-prone translesion synthesis"/>
    <property type="evidence" value="ECO:0007669"/>
    <property type="project" value="TreeGrafter"/>
</dbReference>
<dbReference type="InterPro" id="IPR050116">
    <property type="entry name" value="DNA_polymerase-Y"/>
</dbReference>
<dbReference type="EMBL" id="FOTY01000002">
    <property type="protein sequence ID" value="SFL55757.1"/>
    <property type="molecule type" value="Genomic_DNA"/>
</dbReference>
<gene>
    <name evidence="3" type="ORF">SAMN04488054_102138</name>
</gene>
<dbReference type="GO" id="GO:0005829">
    <property type="term" value="C:cytosol"/>
    <property type="evidence" value="ECO:0007669"/>
    <property type="project" value="TreeGrafter"/>
</dbReference>
<dbReference type="Gene3D" id="3.40.1170.60">
    <property type="match status" value="1"/>
</dbReference>
<dbReference type="PANTHER" id="PTHR11076:SF35">
    <property type="entry name" value="DNA REPAIR PROTEIN HOMOLOG YOBH"/>
    <property type="match status" value="1"/>
</dbReference>
<reference evidence="3 4" key="1">
    <citation type="submission" date="2016-10" db="EMBL/GenBank/DDBJ databases">
        <authorList>
            <person name="de Groot N.N."/>
        </authorList>
    </citation>
    <scope>NUCLEOTIDE SEQUENCE [LARGE SCALE GENOMIC DNA]</scope>
    <source>
        <strain evidence="3 4">CGMCC 1.6134</strain>
    </source>
</reference>
<evidence type="ECO:0000313" key="3">
    <source>
        <dbReference type="EMBL" id="SFL55757.1"/>
    </source>
</evidence>
<dbReference type="Pfam" id="PF00817">
    <property type="entry name" value="IMS"/>
    <property type="match status" value="1"/>
</dbReference>
<sequence length="130" mass="14877">MERTVFLIDMQSFYASLEKVFRPDLEEHPVVVAGDPEIRSGVILAACPEAKKWGVQTAEALWEAENKCPRLTVIQPRMQTYLDASVEIAAVFESISDQVEPYSVDVLLSLHQRYLIVYNFFLICCKTSRY</sequence>
<dbReference type="Gene3D" id="3.30.70.270">
    <property type="match status" value="1"/>
</dbReference>
<comment type="similarity">
    <text evidence="1">Belongs to the DNA polymerase type-Y family.</text>
</comment>
<dbReference type="GO" id="GO:0003887">
    <property type="term" value="F:DNA-directed DNA polymerase activity"/>
    <property type="evidence" value="ECO:0007669"/>
    <property type="project" value="TreeGrafter"/>
</dbReference>
<dbReference type="GO" id="GO:0009432">
    <property type="term" value="P:SOS response"/>
    <property type="evidence" value="ECO:0007669"/>
    <property type="project" value="TreeGrafter"/>
</dbReference>
<proteinExistence type="inferred from homology"/>
<dbReference type="STRING" id="266892.SAMN04488054_102138"/>
<dbReference type="PROSITE" id="PS50173">
    <property type="entry name" value="UMUC"/>
    <property type="match status" value="1"/>
</dbReference>